<evidence type="ECO:0000313" key="13">
    <source>
        <dbReference type="EMBL" id="KQH86863.1"/>
    </source>
</evidence>
<evidence type="ECO:0000256" key="2">
    <source>
        <dbReference type="ARBA" id="ARBA00023027"/>
    </source>
</evidence>
<feature type="domain" description="D-isomer specific 2-hydroxyacid dehydrogenase catalytic" evidence="11">
    <location>
        <begin position="5"/>
        <end position="319"/>
    </location>
</feature>
<dbReference type="InParanoid" id="A0A0Q2N4R4"/>
<evidence type="ECO:0000256" key="4">
    <source>
        <dbReference type="ARBA" id="ARBA00052239"/>
    </source>
</evidence>
<keyword evidence="1 10" id="KW-0560">Oxidoreductase</keyword>
<dbReference type="InterPro" id="IPR029752">
    <property type="entry name" value="D-isomer_DH_CS1"/>
</dbReference>
<dbReference type="GO" id="GO:0120509">
    <property type="term" value="F:hydroxypyruvate reductase (NADPH) activity"/>
    <property type="evidence" value="ECO:0007669"/>
    <property type="project" value="RHEA"/>
</dbReference>
<reference evidence="13 14" key="1">
    <citation type="submission" date="2015-08" db="EMBL/GenBank/DDBJ databases">
        <title>Antibacterial properties of a collection of Vibrionaceae strains.</title>
        <authorList>
            <person name="Giubergia S."/>
        </authorList>
    </citation>
    <scope>NUCLEOTIDE SEQUENCE [LARGE SCALE GENOMIC DNA]</scope>
    <source>
        <strain evidence="13 14">S0821</strain>
    </source>
</reference>
<evidence type="ECO:0000256" key="8">
    <source>
        <dbReference type="ARBA" id="ARBA00066674"/>
    </source>
</evidence>
<dbReference type="Pfam" id="PF02826">
    <property type="entry name" value="2-Hacid_dh_C"/>
    <property type="match status" value="1"/>
</dbReference>
<comment type="caution">
    <text evidence="13">The sequence shown here is derived from an EMBL/GenBank/DDBJ whole genome shotgun (WGS) entry which is preliminary data.</text>
</comment>
<evidence type="ECO:0000256" key="9">
    <source>
        <dbReference type="ARBA" id="ARBA00073362"/>
    </source>
</evidence>
<proteinExistence type="inferred from homology"/>
<dbReference type="EC" id="1.1.1.81" evidence="8"/>
<dbReference type="AlphaFoldDB" id="A0A0Q2N4R4"/>
<keyword evidence="13" id="KW-0670">Pyruvate</keyword>
<dbReference type="EC" id="1.1.1.79" evidence="7"/>
<comment type="similarity">
    <text evidence="6">Belongs to the D-isomer specific 2-hydroxyacid dehydrogenase family. GhrB subfamily.</text>
</comment>
<feature type="domain" description="D-isomer specific 2-hydroxyacid dehydrogenase NAD-binding" evidence="12">
    <location>
        <begin position="109"/>
        <end position="287"/>
    </location>
</feature>
<dbReference type="FunFam" id="3.40.50.720:FF:000026">
    <property type="entry name" value="Glyoxylate/hydroxypyruvate reductase B"/>
    <property type="match status" value="1"/>
</dbReference>
<gene>
    <name evidence="13" type="ORF">AMR76_07215</name>
</gene>
<dbReference type="Pfam" id="PF00389">
    <property type="entry name" value="2-Hacid_dh"/>
    <property type="match status" value="1"/>
</dbReference>
<dbReference type="SUPFAM" id="SSF51735">
    <property type="entry name" value="NAD(P)-binding Rossmann-fold domains"/>
    <property type="match status" value="1"/>
</dbReference>
<dbReference type="CDD" id="cd05301">
    <property type="entry name" value="GDH"/>
    <property type="match status" value="1"/>
</dbReference>
<sequence>MKPQVVLYKSLPPDALRTLQNHFDVIQFDGVHDDNFAAFKQALTQAEGLIGNGVEMTPKLLDGAPKLKAAATISVGTDQFDLDYLSRRGIPLIHTPGVLDETVADTVILLALGAARRAGEMSAMVKAGRWTQNLTPAQFGVDFHGKTLGIVGMGRIGYAVAKRAYYGFGMSIYYHNRSINGEAEHDFGALRMSLDDLLQVSDFVVVLVPLSEATEKLIGAKAFSLMKPSAVFVNAARGKVVDEQALIHALQTGQIRAAGLDVFETEPLPASSPLTQLDNAFLLPHIGSATTETRLKMVHCAVDGLIAAMRGDYSQSCANRRQLEHPEA</sequence>
<evidence type="ECO:0000256" key="6">
    <source>
        <dbReference type="ARBA" id="ARBA00061278"/>
    </source>
</evidence>
<dbReference type="GO" id="GO:0030267">
    <property type="term" value="F:glyoxylate reductase (NADPH) activity"/>
    <property type="evidence" value="ECO:0007669"/>
    <property type="project" value="UniProtKB-EC"/>
</dbReference>
<evidence type="ECO:0000313" key="14">
    <source>
        <dbReference type="Proteomes" id="UP000051221"/>
    </source>
</evidence>
<evidence type="ECO:0000259" key="11">
    <source>
        <dbReference type="Pfam" id="PF00389"/>
    </source>
</evidence>
<dbReference type="InterPro" id="IPR006139">
    <property type="entry name" value="D-isomer_2_OHA_DH_cat_dom"/>
</dbReference>
<comment type="catalytic activity">
    <reaction evidence="3">
        <text>(R)-glycerate + NAD(+) = 3-hydroxypyruvate + NADH + H(+)</text>
        <dbReference type="Rhea" id="RHEA:17905"/>
        <dbReference type="ChEBI" id="CHEBI:15378"/>
        <dbReference type="ChEBI" id="CHEBI:16659"/>
        <dbReference type="ChEBI" id="CHEBI:17180"/>
        <dbReference type="ChEBI" id="CHEBI:57540"/>
        <dbReference type="ChEBI" id="CHEBI:57945"/>
        <dbReference type="EC" id="1.1.1.81"/>
    </reaction>
</comment>
<evidence type="ECO:0000256" key="10">
    <source>
        <dbReference type="RuleBase" id="RU003719"/>
    </source>
</evidence>
<dbReference type="PANTHER" id="PTHR10996">
    <property type="entry name" value="2-HYDROXYACID DEHYDROGENASE-RELATED"/>
    <property type="match status" value="1"/>
</dbReference>
<dbReference type="InterPro" id="IPR036291">
    <property type="entry name" value="NAD(P)-bd_dom_sf"/>
</dbReference>
<dbReference type="PROSITE" id="PS00065">
    <property type="entry name" value="D_2_HYDROXYACID_DH_1"/>
    <property type="match status" value="1"/>
</dbReference>
<dbReference type="InterPro" id="IPR050223">
    <property type="entry name" value="D-isomer_2-hydroxyacid_DH"/>
</dbReference>
<dbReference type="RefSeq" id="WP_055465755.1">
    <property type="nucleotide sequence ID" value="NZ_LKHS01000005.1"/>
</dbReference>
<organism evidence="13 14">
    <name type="scientific">Vibrio furnissii</name>
    <dbReference type="NCBI Taxonomy" id="29494"/>
    <lineage>
        <taxon>Bacteria</taxon>
        <taxon>Pseudomonadati</taxon>
        <taxon>Pseudomonadota</taxon>
        <taxon>Gammaproteobacteria</taxon>
        <taxon>Vibrionales</taxon>
        <taxon>Vibrionaceae</taxon>
        <taxon>Vibrio</taxon>
    </lineage>
</organism>
<dbReference type="PROSITE" id="PS00671">
    <property type="entry name" value="D_2_HYDROXYACID_DH_3"/>
    <property type="match status" value="1"/>
</dbReference>
<dbReference type="GO" id="GO:0005829">
    <property type="term" value="C:cytosol"/>
    <property type="evidence" value="ECO:0007669"/>
    <property type="project" value="TreeGrafter"/>
</dbReference>
<evidence type="ECO:0000256" key="5">
    <source>
        <dbReference type="ARBA" id="ARBA00052769"/>
    </source>
</evidence>
<dbReference type="PANTHER" id="PTHR10996:SF283">
    <property type="entry name" value="GLYOXYLATE_HYDROXYPYRUVATE REDUCTASE B"/>
    <property type="match status" value="1"/>
</dbReference>
<dbReference type="InterPro" id="IPR006140">
    <property type="entry name" value="D-isomer_DH_NAD-bd"/>
</dbReference>
<dbReference type="GO" id="GO:0051287">
    <property type="term" value="F:NAD binding"/>
    <property type="evidence" value="ECO:0007669"/>
    <property type="project" value="InterPro"/>
</dbReference>
<evidence type="ECO:0000256" key="7">
    <source>
        <dbReference type="ARBA" id="ARBA00066661"/>
    </source>
</evidence>
<protein>
    <recommendedName>
        <fullName evidence="9">Glyoxylate/hydroxypyruvate reductase B</fullName>
        <ecNumber evidence="7">1.1.1.79</ecNumber>
        <ecNumber evidence="8">1.1.1.81</ecNumber>
    </recommendedName>
</protein>
<evidence type="ECO:0000256" key="3">
    <source>
        <dbReference type="ARBA" id="ARBA00051801"/>
    </source>
</evidence>
<dbReference type="GO" id="GO:0008465">
    <property type="term" value="F:hydroxypyruvate reductase (NADH) activity"/>
    <property type="evidence" value="ECO:0007669"/>
    <property type="project" value="RHEA"/>
</dbReference>
<keyword evidence="14" id="KW-1185">Reference proteome</keyword>
<dbReference type="SUPFAM" id="SSF52283">
    <property type="entry name" value="Formate/glycerate dehydrogenase catalytic domain-like"/>
    <property type="match status" value="1"/>
</dbReference>
<dbReference type="Gene3D" id="3.40.50.720">
    <property type="entry name" value="NAD(P)-binding Rossmann-like Domain"/>
    <property type="match status" value="2"/>
</dbReference>
<dbReference type="EMBL" id="LKHS01000005">
    <property type="protein sequence ID" value="KQH86863.1"/>
    <property type="molecule type" value="Genomic_DNA"/>
</dbReference>
<dbReference type="FunCoup" id="A0A0Q2N4R4">
    <property type="interactions" value="459"/>
</dbReference>
<evidence type="ECO:0000259" key="12">
    <source>
        <dbReference type="Pfam" id="PF02826"/>
    </source>
</evidence>
<dbReference type="InterPro" id="IPR029753">
    <property type="entry name" value="D-isomer_DH_CS"/>
</dbReference>
<comment type="catalytic activity">
    <reaction evidence="4">
        <text>(R)-glycerate + NADP(+) = 3-hydroxypyruvate + NADPH + H(+)</text>
        <dbReference type="Rhea" id="RHEA:18657"/>
        <dbReference type="ChEBI" id="CHEBI:15378"/>
        <dbReference type="ChEBI" id="CHEBI:16659"/>
        <dbReference type="ChEBI" id="CHEBI:17180"/>
        <dbReference type="ChEBI" id="CHEBI:57783"/>
        <dbReference type="ChEBI" id="CHEBI:58349"/>
        <dbReference type="EC" id="1.1.1.81"/>
    </reaction>
</comment>
<evidence type="ECO:0000256" key="1">
    <source>
        <dbReference type="ARBA" id="ARBA00023002"/>
    </source>
</evidence>
<comment type="catalytic activity">
    <reaction evidence="5">
        <text>glycolate + NADP(+) = glyoxylate + NADPH + H(+)</text>
        <dbReference type="Rhea" id="RHEA:10992"/>
        <dbReference type="ChEBI" id="CHEBI:15378"/>
        <dbReference type="ChEBI" id="CHEBI:29805"/>
        <dbReference type="ChEBI" id="CHEBI:36655"/>
        <dbReference type="ChEBI" id="CHEBI:57783"/>
        <dbReference type="ChEBI" id="CHEBI:58349"/>
        <dbReference type="EC" id="1.1.1.79"/>
    </reaction>
</comment>
<name>A0A0Q2N4R4_VIBFU</name>
<keyword evidence="2" id="KW-0520">NAD</keyword>
<dbReference type="Proteomes" id="UP000051221">
    <property type="component" value="Unassembled WGS sequence"/>
</dbReference>
<accession>A0A0Q2N4R4</accession>